<dbReference type="Proteomes" id="UP001152622">
    <property type="component" value="Chromosome 3"/>
</dbReference>
<sequence length="80" mass="8135">MTGQSKLHPQVKQLACPAFVSYGNAGMSAVRAPACTAGKAETAIMVTPWSGLQSGGPISARLVAVLGTGQCPSPAPLRKR</sequence>
<organism evidence="1 2">
    <name type="scientific">Synaphobranchus kaupii</name>
    <name type="common">Kaup's arrowtooth eel</name>
    <dbReference type="NCBI Taxonomy" id="118154"/>
    <lineage>
        <taxon>Eukaryota</taxon>
        <taxon>Metazoa</taxon>
        <taxon>Chordata</taxon>
        <taxon>Craniata</taxon>
        <taxon>Vertebrata</taxon>
        <taxon>Euteleostomi</taxon>
        <taxon>Actinopterygii</taxon>
        <taxon>Neopterygii</taxon>
        <taxon>Teleostei</taxon>
        <taxon>Anguilliformes</taxon>
        <taxon>Synaphobranchidae</taxon>
        <taxon>Synaphobranchus</taxon>
    </lineage>
</organism>
<gene>
    <name evidence="1" type="ORF">SKAU_G00112280</name>
</gene>
<protein>
    <submittedName>
        <fullName evidence="1">Uncharacterized protein</fullName>
    </submittedName>
</protein>
<proteinExistence type="predicted"/>
<dbReference type="EMBL" id="JAINUF010000003">
    <property type="protein sequence ID" value="KAJ8371200.1"/>
    <property type="molecule type" value="Genomic_DNA"/>
</dbReference>
<dbReference type="AlphaFoldDB" id="A0A9Q1G1H4"/>
<name>A0A9Q1G1H4_SYNKA</name>
<accession>A0A9Q1G1H4</accession>
<evidence type="ECO:0000313" key="1">
    <source>
        <dbReference type="EMBL" id="KAJ8371200.1"/>
    </source>
</evidence>
<reference evidence="1" key="1">
    <citation type="journal article" date="2023" name="Science">
        <title>Genome structures resolve the early diversification of teleost fishes.</title>
        <authorList>
            <person name="Parey E."/>
            <person name="Louis A."/>
            <person name="Montfort J."/>
            <person name="Bouchez O."/>
            <person name="Roques C."/>
            <person name="Iampietro C."/>
            <person name="Lluch J."/>
            <person name="Castinel A."/>
            <person name="Donnadieu C."/>
            <person name="Desvignes T."/>
            <person name="Floi Bucao C."/>
            <person name="Jouanno E."/>
            <person name="Wen M."/>
            <person name="Mejri S."/>
            <person name="Dirks R."/>
            <person name="Jansen H."/>
            <person name="Henkel C."/>
            <person name="Chen W.J."/>
            <person name="Zahm M."/>
            <person name="Cabau C."/>
            <person name="Klopp C."/>
            <person name="Thompson A.W."/>
            <person name="Robinson-Rechavi M."/>
            <person name="Braasch I."/>
            <person name="Lecointre G."/>
            <person name="Bobe J."/>
            <person name="Postlethwait J.H."/>
            <person name="Berthelot C."/>
            <person name="Roest Crollius H."/>
            <person name="Guiguen Y."/>
        </authorList>
    </citation>
    <scope>NUCLEOTIDE SEQUENCE</scope>
    <source>
        <strain evidence="1">WJC10195</strain>
    </source>
</reference>
<keyword evidence="2" id="KW-1185">Reference proteome</keyword>
<comment type="caution">
    <text evidence="1">The sequence shown here is derived from an EMBL/GenBank/DDBJ whole genome shotgun (WGS) entry which is preliminary data.</text>
</comment>
<evidence type="ECO:0000313" key="2">
    <source>
        <dbReference type="Proteomes" id="UP001152622"/>
    </source>
</evidence>